<accession>A0A934I071</accession>
<dbReference type="Proteomes" id="UP000645966">
    <property type="component" value="Unassembled WGS sequence"/>
</dbReference>
<proteinExistence type="predicted"/>
<comment type="caution">
    <text evidence="1">The sequence shown here is derived from an EMBL/GenBank/DDBJ whole genome shotgun (WGS) entry which is preliminary data.</text>
</comment>
<gene>
    <name evidence="1" type="ORF">JDV75_10640</name>
</gene>
<dbReference type="RefSeq" id="WP_198739225.1">
    <property type="nucleotide sequence ID" value="NZ_JAEIOS010000015.1"/>
</dbReference>
<sequence length="49" mass="5101">MPVLEASIGSRSSAYCAAAARASRIRPRFGYEQLGAAVGCVEQADRLGS</sequence>
<keyword evidence="2" id="KW-1185">Reference proteome</keyword>
<reference evidence="1" key="1">
    <citation type="submission" date="2020-12" db="EMBL/GenBank/DDBJ databases">
        <title>Genome public.</title>
        <authorList>
            <person name="Sun Q."/>
        </authorList>
    </citation>
    <scope>NUCLEOTIDE SEQUENCE</scope>
    <source>
        <strain evidence="1">CCM 8863</strain>
    </source>
</reference>
<name>A0A934I071_9CORY</name>
<dbReference type="AlphaFoldDB" id="A0A934I071"/>
<dbReference type="EMBL" id="JAEIOS010000015">
    <property type="protein sequence ID" value="MBI8990208.1"/>
    <property type="molecule type" value="Genomic_DNA"/>
</dbReference>
<protein>
    <submittedName>
        <fullName evidence="1">Uncharacterized protein</fullName>
    </submittedName>
</protein>
<evidence type="ECO:0000313" key="1">
    <source>
        <dbReference type="EMBL" id="MBI8990208.1"/>
    </source>
</evidence>
<evidence type="ECO:0000313" key="2">
    <source>
        <dbReference type="Proteomes" id="UP000645966"/>
    </source>
</evidence>
<organism evidence="1 2">
    <name type="scientific">Corynebacterium meridianum</name>
    <dbReference type="NCBI Taxonomy" id="2765363"/>
    <lineage>
        <taxon>Bacteria</taxon>
        <taxon>Bacillati</taxon>
        <taxon>Actinomycetota</taxon>
        <taxon>Actinomycetes</taxon>
        <taxon>Mycobacteriales</taxon>
        <taxon>Corynebacteriaceae</taxon>
        <taxon>Corynebacterium</taxon>
    </lineage>
</organism>